<dbReference type="HAMAP" id="MF_00384">
    <property type="entry name" value="Homoser_kinase"/>
    <property type="match status" value="1"/>
</dbReference>
<feature type="domain" description="GHMP kinase C-terminal" evidence="10">
    <location>
        <begin position="225"/>
        <end position="294"/>
    </location>
</feature>
<dbReference type="PIRSF" id="PIRSF000676">
    <property type="entry name" value="Homoser_kin"/>
    <property type="match status" value="1"/>
</dbReference>
<proteinExistence type="inferred from homology"/>
<dbReference type="GO" id="GO:0004413">
    <property type="term" value="F:homoserine kinase activity"/>
    <property type="evidence" value="ECO:0007669"/>
    <property type="project" value="UniProtKB-UniRule"/>
</dbReference>
<evidence type="ECO:0000256" key="1">
    <source>
        <dbReference type="ARBA" id="ARBA00022605"/>
    </source>
</evidence>
<comment type="similarity">
    <text evidence="7">Belongs to the GHMP kinase family. Homoserine kinase subfamily.</text>
</comment>
<dbReference type="NCBIfam" id="TIGR00191">
    <property type="entry name" value="thrB"/>
    <property type="match status" value="1"/>
</dbReference>
<feature type="binding site" evidence="7">
    <location>
        <begin position="98"/>
        <end position="108"/>
    </location>
    <ligand>
        <name>ATP</name>
        <dbReference type="ChEBI" id="CHEBI:30616"/>
    </ligand>
</feature>
<evidence type="ECO:0000256" key="7">
    <source>
        <dbReference type="HAMAP-Rule" id="MF_00384"/>
    </source>
</evidence>
<dbReference type="InterPro" id="IPR000870">
    <property type="entry name" value="Homoserine_kinase"/>
</dbReference>
<dbReference type="PRINTS" id="PR00958">
    <property type="entry name" value="HOMSERKINASE"/>
</dbReference>
<comment type="subcellular location">
    <subcellularLocation>
        <location evidence="7">Cytoplasm</location>
    </subcellularLocation>
</comment>
<reference evidence="11" key="1">
    <citation type="journal article" date="2020" name="mSystems">
        <title>Genome- and Community-Level Interaction Insights into Carbon Utilization and Element Cycling Functions of Hydrothermarchaeota in Hydrothermal Sediment.</title>
        <authorList>
            <person name="Zhou Z."/>
            <person name="Liu Y."/>
            <person name="Xu W."/>
            <person name="Pan J."/>
            <person name="Luo Z.H."/>
            <person name="Li M."/>
        </authorList>
    </citation>
    <scope>NUCLEOTIDE SEQUENCE [LARGE SCALE GENOMIC DNA]</scope>
    <source>
        <strain evidence="11">SpSt-1038</strain>
    </source>
</reference>
<dbReference type="InterPro" id="IPR020568">
    <property type="entry name" value="Ribosomal_Su5_D2-typ_SF"/>
</dbReference>
<evidence type="ECO:0000259" key="9">
    <source>
        <dbReference type="Pfam" id="PF00288"/>
    </source>
</evidence>
<dbReference type="GO" id="GO:0005737">
    <property type="term" value="C:cytoplasm"/>
    <property type="evidence" value="ECO:0007669"/>
    <property type="project" value="UniProtKB-SubCell"/>
</dbReference>
<keyword evidence="3 7" id="KW-0791">Threonine biosynthesis</keyword>
<evidence type="ECO:0000256" key="6">
    <source>
        <dbReference type="ARBA" id="ARBA00022840"/>
    </source>
</evidence>
<comment type="catalytic activity">
    <reaction evidence="7">
        <text>L-homoserine + ATP = O-phospho-L-homoserine + ADP + H(+)</text>
        <dbReference type="Rhea" id="RHEA:13985"/>
        <dbReference type="ChEBI" id="CHEBI:15378"/>
        <dbReference type="ChEBI" id="CHEBI:30616"/>
        <dbReference type="ChEBI" id="CHEBI:57476"/>
        <dbReference type="ChEBI" id="CHEBI:57590"/>
        <dbReference type="ChEBI" id="CHEBI:456216"/>
        <dbReference type="EC" id="2.7.1.39"/>
    </reaction>
</comment>
<keyword evidence="1 7" id="KW-0028">Amino-acid biosynthesis</keyword>
<name>A0A7J3V072_9CREN</name>
<dbReference type="InterPro" id="IPR014721">
    <property type="entry name" value="Ribsml_uS5_D2-typ_fold_subgr"/>
</dbReference>
<evidence type="ECO:0000259" key="10">
    <source>
        <dbReference type="Pfam" id="PF08544"/>
    </source>
</evidence>
<dbReference type="Pfam" id="PF08544">
    <property type="entry name" value="GHMP_kinases_C"/>
    <property type="match status" value="1"/>
</dbReference>
<dbReference type="SUPFAM" id="SSF54211">
    <property type="entry name" value="Ribosomal protein S5 domain 2-like"/>
    <property type="match status" value="1"/>
</dbReference>
<organism evidence="11">
    <name type="scientific">Candidatus Methanosuratincola petrocarbonis</name>
    <name type="common">ex Vanwonterghem et al. 2016</name>
    <dbReference type="NCBI Taxonomy" id="1867261"/>
    <lineage>
        <taxon>Archaea</taxon>
        <taxon>Thermoproteota</taxon>
        <taxon>Methanosuratincolia</taxon>
        <taxon>Candidatus Methanomethylicales</taxon>
        <taxon>Candidatus Methanomethylicaceae</taxon>
        <taxon>Candidatus Methanosuratincola (ex Vanwonterghem et al. 2016)</taxon>
    </lineage>
</organism>
<dbReference type="Pfam" id="PF00288">
    <property type="entry name" value="GHMP_kinases_N"/>
    <property type="match status" value="1"/>
</dbReference>
<dbReference type="SUPFAM" id="SSF55060">
    <property type="entry name" value="GHMP Kinase, C-terminal domain"/>
    <property type="match status" value="1"/>
</dbReference>
<dbReference type="InterPro" id="IPR036554">
    <property type="entry name" value="GHMP_kinase_C_sf"/>
</dbReference>
<evidence type="ECO:0000313" key="11">
    <source>
        <dbReference type="EMBL" id="HHI49491.1"/>
    </source>
</evidence>
<dbReference type="Gene3D" id="3.30.70.890">
    <property type="entry name" value="GHMP kinase, C-terminal domain"/>
    <property type="match status" value="1"/>
</dbReference>
<protein>
    <recommendedName>
        <fullName evidence="7 8">Homoserine kinase</fullName>
        <shortName evidence="7">HK</shortName>
        <shortName evidence="7">HSK</shortName>
        <ecNumber evidence="7 8">2.7.1.39</ecNumber>
    </recommendedName>
</protein>
<keyword evidence="6 7" id="KW-0067">ATP-binding</keyword>
<dbReference type="GO" id="GO:0005524">
    <property type="term" value="F:ATP binding"/>
    <property type="evidence" value="ECO:0007669"/>
    <property type="project" value="UniProtKB-UniRule"/>
</dbReference>
<feature type="domain" description="GHMP kinase N-terminal" evidence="9">
    <location>
        <begin position="74"/>
        <end position="157"/>
    </location>
</feature>
<dbReference type="AlphaFoldDB" id="A0A7J3V072"/>
<dbReference type="NCBIfam" id="NF002288">
    <property type="entry name" value="PRK01212.1-4"/>
    <property type="match status" value="1"/>
</dbReference>
<dbReference type="PANTHER" id="PTHR20861:SF1">
    <property type="entry name" value="HOMOSERINE KINASE"/>
    <property type="match status" value="1"/>
</dbReference>
<keyword evidence="4 7" id="KW-0547">Nucleotide-binding</keyword>
<dbReference type="EC" id="2.7.1.39" evidence="7 8"/>
<dbReference type="PANTHER" id="PTHR20861">
    <property type="entry name" value="HOMOSERINE/4-DIPHOSPHOCYTIDYL-2-C-METHYL-D-ERYTHRITOL KINASE"/>
    <property type="match status" value="1"/>
</dbReference>
<gene>
    <name evidence="7" type="primary">thrB</name>
    <name evidence="11" type="ORF">ENL91_04890</name>
</gene>
<accession>A0A7J3V072</accession>
<evidence type="ECO:0000256" key="5">
    <source>
        <dbReference type="ARBA" id="ARBA00022777"/>
    </source>
</evidence>
<dbReference type="UniPathway" id="UPA00050">
    <property type="reaction ID" value="UER00064"/>
</dbReference>
<dbReference type="GO" id="GO:0009088">
    <property type="term" value="P:threonine biosynthetic process"/>
    <property type="evidence" value="ECO:0007669"/>
    <property type="project" value="UniProtKB-UniRule"/>
</dbReference>
<comment type="caution">
    <text evidence="11">The sequence shown here is derived from an EMBL/GenBank/DDBJ whole genome shotgun (WGS) entry which is preliminary data.</text>
</comment>
<keyword evidence="5 7" id="KW-0418">Kinase</keyword>
<comment type="function">
    <text evidence="7">Catalyzes the ATP-dependent phosphorylation of L-homoserine to L-homoserine phosphate.</text>
</comment>
<keyword evidence="7" id="KW-0963">Cytoplasm</keyword>
<dbReference type="InterPro" id="IPR006204">
    <property type="entry name" value="GHMP_kinase_N_dom"/>
</dbReference>
<keyword evidence="2 7" id="KW-0808">Transferase</keyword>
<dbReference type="Gene3D" id="3.30.230.10">
    <property type="match status" value="1"/>
</dbReference>
<evidence type="ECO:0000256" key="2">
    <source>
        <dbReference type="ARBA" id="ARBA00022679"/>
    </source>
</evidence>
<sequence length="319" mass="33045">MERRFWLVKTVEVSAPATIANLGPGYDLMGMALDSPRDSLRASLVKSASDEIEVEGIGGDTISAEPDQNSSIVAARAVLRRAGVAGYGLKMILKKGVPPRMGMGSSGASSAAGAFAANFLIGSPLSEIEVLECAMEGERAACGSAHADNVAPSLLGGIIAILRYNPVKVMKLRPLTGVEVVEVAPEVGIAQEKTRLAREVLPASVMLGTVVSQMSSFALLLMGIMNNDPKMAGEGISGDRIVEPARAKLIPGFSEVKKAALGAGAYGCSISGAGPSVFAIAPQGMGAQIGERMVDQFSEAGVRSKFSIHRISEEGAKFV</sequence>
<comment type="pathway">
    <text evidence="7">Amino-acid biosynthesis; L-threonine biosynthesis; L-threonine from L-aspartate: step 4/5.</text>
</comment>
<dbReference type="InterPro" id="IPR013750">
    <property type="entry name" value="GHMP_kinase_C_dom"/>
</dbReference>
<evidence type="ECO:0000256" key="4">
    <source>
        <dbReference type="ARBA" id="ARBA00022741"/>
    </source>
</evidence>
<evidence type="ECO:0000256" key="3">
    <source>
        <dbReference type="ARBA" id="ARBA00022697"/>
    </source>
</evidence>
<evidence type="ECO:0000256" key="8">
    <source>
        <dbReference type="NCBIfam" id="TIGR00191"/>
    </source>
</evidence>
<dbReference type="EMBL" id="DRVT01000055">
    <property type="protein sequence ID" value="HHI49491.1"/>
    <property type="molecule type" value="Genomic_DNA"/>
</dbReference>